<evidence type="ECO:0000256" key="2">
    <source>
        <dbReference type="ARBA" id="ARBA00022643"/>
    </source>
</evidence>
<dbReference type="GO" id="GO:0046306">
    <property type="term" value="P:alkanesulfonate catabolic process"/>
    <property type="evidence" value="ECO:0007669"/>
    <property type="project" value="TreeGrafter"/>
</dbReference>
<evidence type="ECO:0000313" key="6">
    <source>
        <dbReference type="EMBL" id="TMI96183.1"/>
    </source>
</evidence>
<evidence type="ECO:0000256" key="4">
    <source>
        <dbReference type="ARBA" id="ARBA00023033"/>
    </source>
</evidence>
<evidence type="ECO:0000256" key="1">
    <source>
        <dbReference type="ARBA" id="ARBA00022630"/>
    </source>
</evidence>
<dbReference type="EMBL" id="VBAL01000261">
    <property type="protein sequence ID" value="TMI96183.1"/>
    <property type="molecule type" value="Genomic_DNA"/>
</dbReference>
<feature type="non-terminal residue" evidence="6">
    <location>
        <position position="243"/>
    </location>
</feature>
<dbReference type="Pfam" id="PF00296">
    <property type="entry name" value="Bac_luciferase"/>
    <property type="match status" value="1"/>
</dbReference>
<evidence type="ECO:0000256" key="3">
    <source>
        <dbReference type="ARBA" id="ARBA00023002"/>
    </source>
</evidence>
<dbReference type="SUPFAM" id="SSF51679">
    <property type="entry name" value="Bacterial luciferase-like"/>
    <property type="match status" value="1"/>
</dbReference>
<evidence type="ECO:0000259" key="5">
    <source>
        <dbReference type="Pfam" id="PF00296"/>
    </source>
</evidence>
<protein>
    <submittedName>
        <fullName evidence="6">LLM class flavin-dependent oxidoreductase</fullName>
    </submittedName>
</protein>
<evidence type="ECO:0000313" key="7">
    <source>
        <dbReference type="Proteomes" id="UP000319353"/>
    </source>
</evidence>
<dbReference type="InterPro" id="IPR036661">
    <property type="entry name" value="Luciferase-like_sf"/>
</dbReference>
<dbReference type="Gene3D" id="3.20.20.30">
    <property type="entry name" value="Luciferase-like domain"/>
    <property type="match status" value="1"/>
</dbReference>
<name>A0A537KKE9_9BACT</name>
<feature type="domain" description="Luciferase-like" evidence="5">
    <location>
        <begin position="23"/>
        <end position="197"/>
    </location>
</feature>
<reference evidence="6 7" key="1">
    <citation type="journal article" date="2019" name="Nat. Microbiol.">
        <title>Mediterranean grassland soil C-N compound turnover is dependent on rainfall and depth, and is mediated by genomically divergent microorganisms.</title>
        <authorList>
            <person name="Diamond S."/>
            <person name="Andeer P.F."/>
            <person name="Li Z."/>
            <person name="Crits-Christoph A."/>
            <person name="Burstein D."/>
            <person name="Anantharaman K."/>
            <person name="Lane K.R."/>
            <person name="Thomas B.C."/>
            <person name="Pan C."/>
            <person name="Northen T.R."/>
            <person name="Banfield J.F."/>
        </authorList>
    </citation>
    <scope>NUCLEOTIDE SEQUENCE [LARGE SCALE GENOMIC DNA]</scope>
    <source>
        <strain evidence="6">NP_4</strain>
    </source>
</reference>
<dbReference type="InterPro" id="IPR050172">
    <property type="entry name" value="SsuD_RutA_monooxygenase"/>
</dbReference>
<keyword evidence="3" id="KW-0560">Oxidoreductase</keyword>
<sequence length="243" mass="26343">MGPSAREPRVELFSTCPASSGALQADYVRHVIDVARWSDQAGCTGILVYADNSQVDPWLVAQLIVQHTASLCPLVAVQPAYMHPYSVAKQVTSLAFLHGRRVYLNMVAGGFKNDLVALCDTTPHDKRYDRLVEYTTIITQLLAGDTVSHTGEFYKVDKLKLTPPQPSELFPGIFISGSSEAGLAAARAIGATAIKYPKPAGEEAAPPPGIPFGVRVGIIAREREADAWEIAQARFPEDRRGQL</sequence>
<gene>
    <name evidence="6" type="ORF">E6H01_13960</name>
</gene>
<dbReference type="Proteomes" id="UP000319353">
    <property type="component" value="Unassembled WGS sequence"/>
</dbReference>
<comment type="caution">
    <text evidence="6">The sequence shown here is derived from an EMBL/GenBank/DDBJ whole genome shotgun (WGS) entry which is preliminary data.</text>
</comment>
<organism evidence="6 7">
    <name type="scientific">Candidatus Segetimicrobium genomatis</name>
    <dbReference type="NCBI Taxonomy" id="2569760"/>
    <lineage>
        <taxon>Bacteria</taxon>
        <taxon>Bacillati</taxon>
        <taxon>Candidatus Sysuimicrobiota</taxon>
        <taxon>Candidatus Sysuimicrobiia</taxon>
        <taxon>Candidatus Sysuimicrobiales</taxon>
        <taxon>Candidatus Segetimicrobiaceae</taxon>
        <taxon>Candidatus Segetimicrobium</taxon>
    </lineage>
</organism>
<keyword evidence="2" id="KW-0288">FMN</keyword>
<keyword evidence="4" id="KW-0503">Monooxygenase</keyword>
<dbReference type="PANTHER" id="PTHR42847:SF4">
    <property type="entry name" value="ALKANESULFONATE MONOOXYGENASE-RELATED"/>
    <property type="match status" value="1"/>
</dbReference>
<dbReference type="AlphaFoldDB" id="A0A537KKE9"/>
<dbReference type="InterPro" id="IPR011251">
    <property type="entry name" value="Luciferase-like_dom"/>
</dbReference>
<dbReference type="GO" id="GO:0008726">
    <property type="term" value="F:alkanesulfonate monooxygenase activity"/>
    <property type="evidence" value="ECO:0007669"/>
    <property type="project" value="TreeGrafter"/>
</dbReference>
<accession>A0A537KKE9</accession>
<proteinExistence type="predicted"/>
<dbReference type="PANTHER" id="PTHR42847">
    <property type="entry name" value="ALKANESULFONATE MONOOXYGENASE"/>
    <property type="match status" value="1"/>
</dbReference>
<keyword evidence="1" id="KW-0285">Flavoprotein</keyword>